<comment type="subcellular location">
    <subcellularLocation>
        <location evidence="1">Membrane</location>
        <topology evidence="1">Multi-pass membrane protein</topology>
    </subcellularLocation>
</comment>
<dbReference type="SUPFAM" id="SSF144091">
    <property type="entry name" value="Rhomboid-like"/>
    <property type="match status" value="1"/>
</dbReference>
<gene>
    <name evidence="7" type="primary">rrtA</name>
    <name evidence="7" type="ORF">HJ583_012805</name>
</gene>
<dbReference type="Proteomes" id="UP000778523">
    <property type="component" value="Unassembled WGS sequence"/>
</dbReference>
<feature type="transmembrane region" description="Helical" evidence="5">
    <location>
        <begin position="116"/>
        <end position="136"/>
    </location>
</feature>
<keyword evidence="8" id="KW-1185">Reference proteome</keyword>
<evidence type="ECO:0000256" key="5">
    <source>
        <dbReference type="SAM" id="Phobius"/>
    </source>
</evidence>
<keyword evidence="3 5" id="KW-1133">Transmembrane helix</keyword>
<keyword evidence="7" id="KW-0378">Hydrolase</keyword>
<keyword evidence="2 5" id="KW-0812">Transmembrane</keyword>
<name>A0ABX2II11_9RHOO</name>
<dbReference type="Pfam" id="PF01694">
    <property type="entry name" value="Rhomboid"/>
    <property type="match status" value="1"/>
</dbReference>
<dbReference type="NCBIfam" id="TIGR03902">
    <property type="entry name" value="rhom_GG_sort"/>
    <property type="match status" value="1"/>
</dbReference>
<organism evidence="7 8">
    <name type="scientific">Uliginosibacterium aquaticum</name>
    <dbReference type="NCBI Taxonomy" id="2731212"/>
    <lineage>
        <taxon>Bacteria</taxon>
        <taxon>Pseudomonadati</taxon>
        <taxon>Pseudomonadota</taxon>
        <taxon>Betaproteobacteria</taxon>
        <taxon>Rhodocyclales</taxon>
        <taxon>Zoogloeaceae</taxon>
        <taxon>Uliginosibacterium</taxon>
    </lineage>
</organism>
<dbReference type="InterPro" id="IPR022764">
    <property type="entry name" value="Peptidase_S54_rhomboid_dom"/>
</dbReference>
<feature type="transmembrane region" description="Helical" evidence="5">
    <location>
        <begin position="177"/>
        <end position="197"/>
    </location>
</feature>
<keyword evidence="4 5" id="KW-0472">Membrane</keyword>
<feature type="transmembrane region" description="Helical" evidence="5">
    <location>
        <begin position="91"/>
        <end position="110"/>
    </location>
</feature>
<evidence type="ECO:0000313" key="8">
    <source>
        <dbReference type="Proteomes" id="UP000778523"/>
    </source>
</evidence>
<reference evidence="7 8" key="1">
    <citation type="submission" date="2020-06" db="EMBL/GenBank/DDBJ databases">
        <title>Draft genome of Uliginosibacterium sp. IMCC34675.</title>
        <authorList>
            <person name="Song J."/>
        </authorList>
    </citation>
    <scope>NUCLEOTIDE SEQUENCE [LARGE SCALE GENOMIC DNA]</scope>
    <source>
        <strain evidence="7 8">IMCC34675</strain>
    </source>
</reference>
<feature type="domain" description="Peptidase S54 rhomboid" evidence="6">
    <location>
        <begin position="51"/>
        <end position="190"/>
    </location>
</feature>
<proteinExistence type="predicted"/>
<feature type="transmembrane region" description="Helical" evidence="5">
    <location>
        <begin position="15"/>
        <end position="34"/>
    </location>
</feature>
<sequence length="207" mass="22468">MSESSLSQAEPGWRGWPWLSALGVALAILLWLGFGPAPAALVYDRGAIADGEWWRLLTAHFVHSDGGHALWDISALAIIGSLMETHGRCRMLVAAVLGLLAVDLGLWFGMPELARYCGLSGMLNGLFVVALADLWWAHRHPLFLLAGCGLVVKLLLEISAGQSLVVNTAWPSVPLTHLAGALGGLLLLWWRSLVVCLRWSRRLEHPA</sequence>
<dbReference type="GO" id="GO:0016787">
    <property type="term" value="F:hydrolase activity"/>
    <property type="evidence" value="ECO:0007669"/>
    <property type="project" value="UniProtKB-KW"/>
</dbReference>
<feature type="transmembrane region" description="Helical" evidence="5">
    <location>
        <begin position="143"/>
        <end position="165"/>
    </location>
</feature>
<evidence type="ECO:0000256" key="4">
    <source>
        <dbReference type="ARBA" id="ARBA00023136"/>
    </source>
</evidence>
<accession>A0ABX2II11</accession>
<dbReference type="EMBL" id="JABCSC020000003">
    <property type="protein sequence ID" value="NSL55912.1"/>
    <property type="molecule type" value="Genomic_DNA"/>
</dbReference>
<protein>
    <submittedName>
        <fullName evidence="7">Rhombosortase</fullName>
        <ecNumber evidence="7">3.4.21.-</ecNumber>
    </submittedName>
</protein>
<dbReference type="RefSeq" id="WP_170022288.1">
    <property type="nucleotide sequence ID" value="NZ_JABCSC020000003.1"/>
</dbReference>
<dbReference type="EC" id="3.4.21.-" evidence="7"/>
<dbReference type="Gene3D" id="1.20.1540.10">
    <property type="entry name" value="Rhomboid-like"/>
    <property type="match status" value="1"/>
</dbReference>
<evidence type="ECO:0000313" key="7">
    <source>
        <dbReference type="EMBL" id="NSL55912.1"/>
    </source>
</evidence>
<evidence type="ECO:0000256" key="2">
    <source>
        <dbReference type="ARBA" id="ARBA00022692"/>
    </source>
</evidence>
<evidence type="ECO:0000259" key="6">
    <source>
        <dbReference type="Pfam" id="PF01694"/>
    </source>
</evidence>
<dbReference type="InterPro" id="IPR023826">
    <property type="entry name" value="Rhom-like_SP_proteobac"/>
</dbReference>
<comment type="caution">
    <text evidence="7">The sequence shown here is derived from an EMBL/GenBank/DDBJ whole genome shotgun (WGS) entry which is preliminary data.</text>
</comment>
<evidence type="ECO:0000256" key="3">
    <source>
        <dbReference type="ARBA" id="ARBA00022989"/>
    </source>
</evidence>
<dbReference type="InterPro" id="IPR035952">
    <property type="entry name" value="Rhomboid-like_sf"/>
</dbReference>
<evidence type="ECO:0000256" key="1">
    <source>
        <dbReference type="ARBA" id="ARBA00004141"/>
    </source>
</evidence>